<name>A0ABN8M8X1_9CNID</name>
<evidence type="ECO:0008006" key="3">
    <source>
        <dbReference type="Google" id="ProtNLM"/>
    </source>
</evidence>
<proteinExistence type="predicted"/>
<evidence type="ECO:0000313" key="1">
    <source>
        <dbReference type="EMBL" id="CAH3024975.1"/>
    </source>
</evidence>
<gene>
    <name evidence="1" type="ORF">PEVE_00024737</name>
</gene>
<accession>A0ABN8M8X1</accession>
<evidence type="ECO:0000313" key="2">
    <source>
        <dbReference type="Proteomes" id="UP001159427"/>
    </source>
</evidence>
<reference evidence="1 2" key="1">
    <citation type="submission" date="2022-05" db="EMBL/GenBank/DDBJ databases">
        <authorList>
            <consortium name="Genoscope - CEA"/>
            <person name="William W."/>
        </authorList>
    </citation>
    <scope>NUCLEOTIDE SEQUENCE [LARGE SCALE GENOMIC DNA]</scope>
</reference>
<dbReference type="Proteomes" id="UP001159427">
    <property type="component" value="Unassembled WGS sequence"/>
</dbReference>
<keyword evidence="2" id="KW-1185">Reference proteome</keyword>
<protein>
    <recommendedName>
        <fullName evidence="3">Reverse transcriptase domain-containing protein</fullName>
    </recommendedName>
</protein>
<organism evidence="1 2">
    <name type="scientific">Porites evermanni</name>
    <dbReference type="NCBI Taxonomy" id="104178"/>
    <lineage>
        <taxon>Eukaryota</taxon>
        <taxon>Metazoa</taxon>
        <taxon>Cnidaria</taxon>
        <taxon>Anthozoa</taxon>
        <taxon>Hexacorallia</taxon>
        <taxon>Scleractinia</taxon>
        <taxon>Fungiina</taxon>
        <taxon>Poritidae</taxon>
        <taxon>Porites</taxon>
    </lineage>
</organism>
<comment type="caution">
    <text evidence="1">The sequence shown here is derived from an EMBL/GenBank/DDBJ whole genome shotgun (WGS) entry which is preliminary data.</text>
</comment>
<dbReference type="EMBL" id="CALNXI010000331">
    <property type="protein sequence ID" value="CAH3024975.1"/>
    <property type="molecule type" value="Genomic_DNA"/>
</dbReference>
<sequence length="106" mass="12314">MERCISDIRTWMLTDKLKLNDEKTEFMLIGTKQQLSQVNIDFLTVGSIDVAPYPSLKLKKTLGDRAFSSAAPNLWNNLPLHIRLEDNFERFKSLLKTHLFRLAFDT</sequence>